<dbReference type="Gene3D" id="3.30.710.10">
    <property type="entry name" value="Potassium Channel Kv1.1, Chain A"/>
    <property type="match status" value="1"/>
</dbReference>
<dbReference type="AlphaFoldDB" id="A0A3R7P9L6"/>
<dbReference type="GO" id="GO:0006357">
    <property type="term" value="P:regulation of transcription by RNA polymerase II"/>
    <property type="evidence" value="ECO:0007669"/>
    <property type="project" value="TreeGrafter"/>
</dbReference>
<accession>A0A3R7P9L6</accession>
<dbReference type="SUPFAM" id="SSF54695">
    <property type="entry name" value="POZ domain"/>
    <property type="match status" value="1"/>
</dbReference>
<dbReference type="OrthoDB" id="6350788at2759"/>
<protein>
    <submittedName>
        <fullName evidence="3">FRU male-specific P1 isoform</fullName>
    </submittedName>
</protein>
<comment type="caution">
    <text evidence="3">The sequence shown here is derived from an EMBL/GenBank/DDBJ whole genome shotgun (WGS) entry which is preliminary data.</text>
</comment>
<sequence length="99" mass="11498">MASLSSERQLRFRWNDHMQHVSKVLTLQRLEEQFCDVTLVSDDGFVMKAHQAILASTSAYFQRVLSEVASDQYPMIVLRGAKFREMSCLLDYMYQGNTQ</sequence>
<reference evidence="3 4" key="1">
    <citation type="submission" date="2018-04" db="EMBL/GenBank/DDBJ databases">
        <authorList>
            <person name="Zhang X."/>
            <person name="Yuan J."/>
            <person name="Li F."/>
            <person name="Xiang J."/>
        </authorList>
    </citation>
    <scope>NUCLEOTIDE SEQUENCE [LARGE SCALE GENOMIC DNA]</scope>
    <source>
        <tissue evidence="3">Muscle</tissue>
    </source>
</reference>
<dbReference type="Proteomes" id="UP000283509">
    <property type="component" value="Unassembled WGS sequence"/>
</dbReference>
<evidence type="ECO:0000259" key="2">
    <source>
        <dbReference type="PROSITE" id="PS50097"/>
    </source>
</evidence>
<feature type="domain" description="BTB" evidence="2">
    <location>
        <begin position="35"/>
        <end position="99"/>
    </location>
</feature>
<evidence type="ECO:0000313" key="4">
    <source>
        <dbReference type="Proteomes" id="UP000283509"/>
    </source>
</evidence>
<organism evidence="3 4">
    <name type="scientific">Penaeus vannamei</name>
    <name type="common">Whiteleg shrimp</name>
    <name type="synonym">Litopenaeus vannamei</name>
    <dbReference type="NCBI Taxonomy" id="6689"/>
    <lineage>
        <taxon>Eukaryota</taxon>
        <taxon>Metazoa</taxon>
        <taxon>Ecdysozoa</taxon>
        <taxon>Arthropoda</taxon>
        <taxon>Crustacea</taxon>
        <taxon>Multicrustacea</taxon>
        <taxon>Malacostraca</taxon>
        <taxon>Eumalacostraca</taxon>
        <taxon>Eucarida</taxon>
        <taxon>Decapoda</taxon>
        <taxon>Dendrobranchiata</taxon>
        <taxon>Penaeoidea</taxon>
        <taxon>Penaeidae</taxon>
        <taxon>Penaeus</taxon>
    </lineage>
</organism>
<dbReference type="GO" id="GO:0005634">
    <property type="term" value="C:nucleus"/>
    <property type="evidence" value="ECO:0007669"/>
    <property type="project" value="TreeGrafter"/>
</dbReference>
<gene>
    <name evidence="3" type="ORF">C7M84_017411</name>
</gene>
<evidence type="ECO:0000256" key="1">
    <source>
        <dbReference type="ARBA" id="ARBA00023242"/>
    </source>
</evidence>
<dbReference type="PANTHER" id="PTHR23110:SF109">
    <property type="entry name" value="FI07618P-RELATED"/>
    <property type="match status" value="1"/>
</dbReference>
<evidence type="ECO:0000313" key="3">
    <source>
        <dbReference type="EMBL" id="ROT64639.1"/>
    </source>
</evidence>
<dbReference type="InterPro" id="IPR051095">
    <property type="entry name" value="Dros_DevTransReg"/>
</dbReference>
<name>A0A3R7P9L6_PENVA</name>
<dbReference type="InterPro" id="IPR000210">
    <property type="entry name" value="BTB/POZ_dom"/>
</dbReference>
<reference evidence="3 4" key="2">
    <citation type="submission" date="2019-01" db="EMBL/GenBank/DDBJ databases">
        <title>The decoding of complex shrimp genome reveals the adaptation for benthos swimmer, frequently molting mechanism and breeding impact on genome.</title>
        <authorList>
            <person name="Sun Y."/>
            <person name="Gao Y."/>
            <person name="Yu Y."/>
        </authorList>
    </citation>
    <scope>NUCLEOTIDE SEQUENCE [LARGE SCALE GENOMIC DNA]</scope>
    <source>
        <tissue evidence="3">Muscle</tissue>
    </source>
</reference>
<proteinExistence type="predicted"/>
<keyword evidence="4" id="KW-1185">Reference proteome</keyword>
<dbReference type="PROSITE" id="PS50097">
    <property type="entry name" value="BTB"/>
    <property type="match status" value="1"/>
</dbReference>
<dbReference type="Pfam" id="PF00651">
    <property type="entry name" value="BTB"/>
    <property type="match status" value="1"/>
</dbReference>
<dbReference type="InterPro" id="IPR011333">
    <property type="entry name" value="SKP1/BTB/POZ_sf"/>
</dbReference>
<dbReference type="PANTHER" id="PTHR23110">
    <property type="entry name" value="BTB DOMAIN TRANSCRIPTION FACTOR"/>
    <property type="match status" value="1"/>
</dbReference>
<keyword evidence="1" id="KW-0539">Nucleus</keyword>
<feature type="non-terminal residue" evidence="3">
    <location>
        <position position="99"/>
    </location>
</feature>
<dbReference type="EMBL" id="QCYY01003218">
    <property type="protein sequence ID" value="ROT64639.1"/>
    <property type="molecule type" value="Genomic_DNA"/>
</dbReference>